<protein>
    <recommendedName>
        <fullName evidence="2">Azaphilone pigments biosynthesis cluster protein L N-terminal domain-containing protein</fullName>
    </recommendedName>
</protein>
<sequence>MSARRPMQADAVLCWQRFPSMADPLSITTSVLALLTTAAQSVKLLVETVNRYKGRDRTLSRLQAELEAFLRILDALHKVVETESAMMVLLKDPILRCSQLCNDFEKAMKVFSGKSKVGFRDWAKMEFMRGDINDFLDALSGYKETISIGLGTITMQTSKASQKVLEEYNEMIMDTIYRLNVRLQRIDEKMDGLTTEVAGSVDASGMTTDLEDERVVTERCLRICEDAQHYLETLASDGDLLKQQLPPTTSGNDQVRFEAQLMIRRTLDENRDNFSETIGRLHERLASLPRNGTSQDESEKSRLEEDLKASKKCLEVCKAASETVAQQKIYRVGELIADVESDQVVITTLADLFDVKKASSTNGSAQWIGSFTDETARQISTDRYCSRFGAVSNTEMGTATLVPRDSWTAKDHTARRANTDRQPSARDATGRRPTPNEVRRRASGADGKWPANDEV</sequence>
<dbReference type="GeneID" id="85393348"/>
<dbReference type="InterPro" id="IPR031348">
    <property type="entry name" value="PigL_N"/>
</dbReference>
<organism evidence="3 4">
    <name type="scientific">Glomerella acutata</name>
    <name type="common">Colletotrichum acutatum</name>
    <dbReference type="NCBI Taxonomy" id="27357"/>
    <lineage>
        <taxon>Eukaryota</taxon>
        <taxon>Fungi</taxon>
        <taxon>Dikarya</taxon>
        <taxon>Ascomycota</taxon>
        <taxon>Pezizomycotina</taxon>
        <taxon>Sordariomycetes</taxon>
        <taxon>Hypocreomycetidae</taxon>
        <taxon>Glomerellales</taxon>
        <taxon>Glomerellaceae</taxon>
        <taxon>Colletotrichum</taxon>
        <taxon>Colletotrichum acutatum species complex</taxon>
    </lineage>
</organism>
<keyword evidence="4" id="KW-1185">Reference proteome</keyword>
<dbReference type="AlphaFoldDB" id="A0AAD8U7T6"/>
<evidence type="ECO:0000256" key="1">
    <source>
        <dbReference type="SAM" id="MobiDB-lite"/>
    </source>
</evidence>
<accession>A0AAD8U7T6</accession>
<name>A0AAD8U7T6_GLOAC</name>
<evidence type="ECO:0000259" key="2">
    <source>
        <dbReference type="Pfam" id="PF17111"/>
    </source>
</evidence>
<proteinExistence type="predicted"/>
<dbReference type="RefSeq" id="XP_060359071.1">
    <property type="nucleotide sequence ID" value="XM_060509449.1"/>
</dbReference>
<gene>
    <name evidence="3" type="ORF">BDZ83DRAFT_639706</name>
</gene>
<comment type="caution">
    <text evidence="3">The sequence shown here is derived from an EMBL/GenBank/DDBJ whole genome shotgun (WGS) entry which is preliminary data.</text>
</comment>
<evidence type="ECO:0000313" key="4">
    <source>
        <dbReference type="Proteomes" id="UP001244207"/>
    </source>
</evidence>
<dbReference type="Pfam" id="PF17111">
    <property type="entry name" value="PigL_N"/>
    <property type="match status" value="1"/>
</dbReference>
<feature type="compositionally biased region" description="Basic and acidic residues" evidence="1">
    <location>
        <begin position="407"/>
        <end position="419"/>
    </location>
</feature>
<reference evidence="3" key="1">
    <citation type="submission" date="2021-12" db="EMBL/GenBank/DDBJ databases">
        <title>Comparative genomics, transcriptomics and evolutionary studies reveal genomic signatures of adaptation to plant cell wall in hemibiotrophic fungi.</title>
        <authorList>
            <consortium name="DOE Joint Genome Institute"/>
            <person name="Baroncelli R."/>
            <person name="Diaz J.F."/>
            <person name="Benocci T."/>
            <person name="Peng M."/>
            <person name="Battaglia E."/>
            <person name="Haridas S."/>
            <person name="Andreopoulos W."/>
            <person name="Labutti K."/>
            <person name="Pangilinan J."/>
            <person name="Floch G.L."/>
            <person name="Makela M.R."/>
            <person name="Henrissat B."/>
            <person name="Grigoriev I.V."/>
            <person name="Crouch J.A."/>
            <person name="De Vries R.P."/>
            <person name="Sukno S.A."/>
            <person name="Thon M.R."/>
        </authorList>
    </citation>
    <scope>NUCLEOTIDE SEQUENCE</scope>
    <source>
        <strain evidence="3">CBS 112980</strain>
    </source>
</reference>
<dbReference type="EMBL" id="JAHMHS010000160">
    <property type="protein sequence ID" value="KAK1711268.1"/>
    <property type="molecule type" value="Genomic_DNA"/>
</dbReference>
<feature type="region of interest" description="Disordered" evidence="1">
    <location>
        <begin position="404"/>
        <end position="455"/>
    </location>
</feature>
<feature type="domain" description="Azaphilone pigments biosynthesis cluster protein L N-terminal" evidence="2">
    <location>
        <begin position="22"/>
        <end position="225"/>
    </location>
</feature>
<dbReference type="Proteomes" id="UP001244207">
    <property type="component" value="Unassembled WGS sequence"/>
</dbReference>
<evidence type="ECO:0000313" key="3">
    <source>
        <dbReference type="EMBL" id="KAK1711268.1"/>
    </source>
</evidence>